<evidence type="ECO:0000256" key="3">
    <source>
        <dbReference type="ARBA" id="ARBA00011738"/>
    </source>
</evidence>
<dbReference type="InterPro" id="IPR009075">
    <property type="entry name" value="AcylCo_DH/oxidase_C"/>
</dbReference>
<dbReference type="InterPro" id="IPR050741">
    <property type="entry name" value="Acyl-CoA_dehydrogenase"/>
</dbReference>
<comment type="similarity">
    <text evidence="2 7">Belongs to the acyl-CoA dehydrogenase family.</text>
</comment>
<organism evidence="11 12">
    <name type="scientific">Amycolatopsis bartoniae</name>
    <dbReference type="NCBI Taxonomy" id="941986"/>
    <lineage>
        <taxon>Bacteria</taxon>
        <taxon>Bacillati</taxon>
        <taxon>Actinomycetota</taxon>
        <taxon>Actinomycetes</taxon>
        <taxon>Pseudonocardiales</taxon>
        <taxon>Pseudonocardiaceae</taxon>
        <taxon>Amycolatopsis</taxon>
    </lineage>
</organism>
<keyword evidence="12" id="KW-1185">Reference proteome</keyword>
<dbReference type="EMBL" id="BNAV01000001">
    <property type="protein sequence ID" value="GHF36179.1"/>
    <property type="molecule type" value="Genomic_DNA"/>
</dbReference>
<name>A0A8H9ISJ4_9PSEU</name>
<dbReference type="PIRSF" id="PIRSF016578">
    <property type="entry name" value="HsaA"/>
    <property type="match status" value="1"/>
</dbReference>
<keyword evidence="4 7" id="KW-0285">Flavoprotein</keyword>
<dbReference type="GO" id="GO:0050660">
    <property type="term" value="F:flavin adenine dinucleotide binding"/>
    <property type="evidence" value="ECO:0007669"/>
    <property type="project" value="InterPro"/>
</dbReference>
<dbReference type="SUPFAM" id="SSF47203">
    <property type="entry name" value="Acyl-CoA dehydrogenase C-terminal domain-like"/>
    <property type="match status" value="1"/>
</dbReference>
<reference evidence="11" key="1">
    <citation type="journal article" date="2014" name="Int. J. Syst. Evol. Microbiol.">
        <title>Complete genome sequence of Corynebacterium casei LMG S-19264T (=DSM 44701T), isolated from a smear-ripened cheese.</title>
        <authorList>
            <consortium name="US DOE Joint Genome Institute (JGI-PGF)"/>
            <person name="Walter F."/>
            <person name="Albersmeier A."/>
            <person name="Kalinowski J."/>
            <person name="Ruckert C."/>
        </authorList>
    </citation>
    <scope>NUCLEOTIDE SEQUENCE</scope>
    <source>
        <strain evidence="11">CGMCC 4.7679</strain>
    </source>
</reference>
<comment type="subunit">
    <text evidence="3">Homodimer.</text>
</comment>
<comment type="caution">
    <text evidence="11">The sequence shown here is derived from an EMBL/GenBank/DDBJ whole genome shotgun (WGS) entry which is preliminary data.</text>
</comment>
<dbReference type="RefSeq" id="WP_183176998.1">
    <property type="nucleotide sequence ID" value="NZ_BNAV01000001.1"/>
</dbReference>
<feature type="domain" description="Acyl-CoA dehydrogenase/oxidase N-terminal" evidence="10">
    <location>
        <begin position="9"/>
        <end position="120"/>
    </location>
</feature>
<evidence type="ECO:0000259" key="10">
    <source>
        <dbReference type="Pfam" id="PF02771"/>
    </source>
</evidence>
<comment type="cofactor">
    <cofactor evidence="1 7">
        <name>FAD</name>
        <dbReference type="ChEBI" id="CHEBI:57692"/>
    </cofactor>
</comment>
<dbReference type="Pfam" id="PF00441">
    <property type="entry name" value="Acyl-CoA_dh_1"/>
    <property type="match status" value="1"/>
</dbReference>
<dbReference type="PANTHER" id="PTHR48083:SF13">
    <property type="entry name" value="ACYL-COA DEHYDROGENASE FAMILY MEMBER 11"/>
    <property type="match status" value="1"/>
</dbReference>
<protein>
    <submittedName>
        <fullName evidence="11">Acyl-CoA dehydrogenase</fullName>
    </submittedName>
</protein>
<evidence type="ECO:0000256" key="4">
    <source>
        <dbReference type="ARBA" id="ARBA00022630"/>
    </source>
</evidence>
<dbReference type="FunFam" id="2.40.110.10:FF:000002">
    <property type="entry name" value="Acyl-CoA dehydrogenase fadE12"/>
    <property type="match status" value="1"/>
</dbReference>
<dbReference type="InterPro" id="IPR037069">
    <property type="entry name" value="AcylCoA_DH/ox_N_sf"/>
</dbReference>
<dbReference type="Pfam" id="PF02770">
    <property type="entry name" value="Acyl-CoA_dh_M"/>
    <property type="match status" value="1"/>
</dbReference>
<keyword evidence="5 7" id="KW-0274">FAD</keyword>
<evidence type="ECO:0000256" key="2">
    <source>
        <dbReference type="ARBA" id="ARBA00009347"/>
    </source>
</evidence>
<reference evidence="11" key="2">
    <citation type="submission" date="2020-09" db="EMBL/GenBank/DDBJ databases">
        <authorList>
            <person name="Sun Q."/>
            <person name="Zhou Y."/>
        </authorList>
    </citation>
    <scope>NUCLEOTIDE SEQUENCE</scope>
    <source>
        <strain evidence="11">CGMCC 4.7679</strain>
    </source>
</reference>
<dbReference type="InterPro" id="IPR036250">
    <property type="entry name" value="AcylCo_DH-like_C"/>
</dbReference>
<dbReference type="InterPro" id="IPR046373">
    <property type="entry name" value="Acyl-CoA_Oxase/DH_mid-dom_sf"/>
</dbReference>
<sequence>MFTIPESVRPIRDRVSRFIDDHLIPVELELGHGGPPARTLLKEIEEKAKAEGLYAIGHPAHLGGGGLSMLDYAYVNEVIGRCEPAQQALGTVSLQTVVMLDPVATEEQRERWVRPATMGELRIAFAVTEPGVASADPTGLRTTARLEGDEWVLNGRKWFISAADRAAVTIVMAKTDPDAPPHRQFSMILVPTGTPGYTVGEELQVMGLRSVLSGHYEVELDNVRVPKENLIGGRGDGFVLAQQRLGPGRIYHCMRWLGVAQRAFDYLCARANERLLGGAPLGDKQFVQEWIFDSYHQIAANRYLVLDAAAKVDRGEQARVELSAIKVSCAKMVNEVLDRAMQVHGAEGLTDRLPLELMFREARYGRIVDGPDEAHKQRVARTILRSYREGDGWDFGARGE</sequence>
<dbReference type="Gene3D" id="1.20.140.10">
    <property type="entry name" value="Butyryl-CoA Dehydrogenase, subunit A, domain 3"/>
    <property type="match status" value="1"/>
</dbReference>
<evidence type="ECO:0000256" key="5">
    <source>
        <dbReference type="ARBA" id="ARBA00022827"/>
    </source>
</evidence>
<dbReference type="Gene3D" id="2.40.110.10">
    <property type="entry name" value="Butyryl-CoA Dehydrogenase, subunit A, domain 2"/>
    <property type="match status" value="1"/>
</dbReference>
<dbReference type="Gene3D" id="1.10.540.10">
    <property type="entry name" value="Acyl-CoA dehydrogenase/oxidase, N-terminal domain"/>
    <property type="match status" value="1"/>
</dbReference>
<evidence type="ECO:0000259" key="8">
    <source>
        <dbReference type="Pfam" id="PF00441"/>
    </source>
</evidence>
<gene>
    <name evidence="11" type="primary">acd</name>
    <name evidence="11" type="ORF">GCM10017566_06550</name>
</gene>
<dbReference type="InterPro" id="IPR013786">
    <property type="entry name" value="AcylCoA_DH/ox_N"/>
</dbReference>
<dbReference type="Proteomes" id="UP000658656">
    <property type="component" value="Unassembled WGS sequence"/>
</dbReference>
<dbReference type="GO" id="GO:0003995">
    <property type="term" value="F:acyl-CoA dehydrogenase activity"/>
    <property type="evidence" value="ECO:0007669"/>
    <property type="project" value="TreeGrafter"/>
</dbReference>
<dbReference type="PANTHER" id="PTHR48083">
    <property type="entry name" value="MEDIUM-CHAIN SPECIFIC ACYL-COA DEHYDROGENASE, MITOCHONDRIAL-RELATED"/>
    <property type="match status" value="1"/>
</dbReference>
<dbReference type="InterPro" id="IPR009100">
    <property type="entry name" value="AcylCoA_DH/oxidase_NM_dom_sf"/>
</dbReference>
<evidence type="ECO:0000313" key="11">
    <source>
        <dbReference type="EMBL" id="GHF36179.1"/>
    </source>
</evidence>
<dbReference type="GO" id="GO:0005737">
    <property type="term" value="C:cytoplasm"/>
    <property type="evidence" value="ECO:0007669"/>
    <property type="project" value="TreeGrafter"/>
</dbReference>
<accession>A0A8H9ISJ4</accession>
<evidence type="ECO:0000256" key="7">
    <source>
        <dbReference type="RuleBase" id="RU362125"/>
    </source>
</evidence>
<dbReference type="GO" id="GO:0033539">
    <property type="term" value="P:fatty acid beta-oxidation using acyl-CoA dehydrogenase"/>
    <property type="evidence" value="ECO:0007669"/>
    <property type="project" value="TreeGrafter"/>
</dbReference>
<feature type="domain" description="Acyl-CoA oxidase/dehydrogenase middle" evidence="9">
    <location>
        <begin position="124"/>
        <end position="223"/>
    </location>
</feature>
<evidence type="ECO:0000259" key="9">
    <source>
        <dbReference type="Pfam" id="PF02770"/>
    </source>
</evidence>
<keyword evidence="6 7" id="KW-0560">Oxidoreductase</keyword>
<proteinExistence type="inferred from homology"/>
<dbReference type="SUPFAM" id="SSF56645">
    <property type="entry name" value="Acyl-CoA dehydrogenase NM domain-like"/>
    <property type="match status" value="1"/>
</dbReference>
<evidence type="ECO:0000256" key="6">
    <source>
        <dbReference type="ARBA" id="ARBA00023002"/>
    </source>
</evidence>
<dbReference type="Pfam" id="PF02771">
    <property type="entry name" value="Acyl-CoA_dh_N"/>
    <property type="match status" value="1"/>
</dbReference>
<evidence type="ECO:0000256" key="1">
    <source>
        <dbReference type="ARBA" id="ARBA00001974"/>
    </source>
</evidence>
<dbReference type="InterPro" id="IPR006091">
    <property type="entry name" value="Acyl-CoA_Oxase/DH_mid-dom"/>
</dbReference>
<dbReference type="AlphaFoldDB" id="A0A8H9ISJ4"/>
<feature type="domain" description="Acyl-CoA dehydrogenase/oxidase C-terminal" evidence="8">
    <location>
        <begin position="235"/>
        <end position="383"/>
    </location>
</feature>
<evidence type="ECO:0000313" key="12">
    <source>
        <dbReference type="Proteomes" id="UP000658656"/>
    </source>
</evidence>